<dbReference type="PANTHER" id="PTHR30572:SF4">
    <property type="entry name" value="ABC TRANSPORTER PERMEASE YTRF"/>
    <property type="match status" value="1"/>
</dbReference>
<keyword evidence="2" id="KW-1003">Cell membrane</keyword>
<evidence type="ECO:0000256" key="4">
    <source>
        <dbReference type="ARBA" id="ARBA00022989"/>
    </source>
</evidence>
<evidence type="ECO:0000259" key="8">
    <source>
        <dbReference type="Pfam" id="PF02687"/>
    </source>
</evidence>
<feature type="transmembrane region" description="Helical" evidence="7">
    <location>
        <begin position="20"/>
        <end position="41"/>
    </location>
</feature>
<proteinExistence type="inferred from homology"/>
<feature type="transmembrane region" description="Helical" evidence="7">
    <location>
        <begin position="450"/>
        <end position="470"/>
    </location>
</feature>
<comment type="subcellular location">
    <subcellularLocation>
        <location evidence="1">Cell membrane</location>
        <topology evidence="1">Multi-pass membrane protein</topology>
    </subcellularLocation>
</comment>
<evidence type="ECO:0000256" key="5">
    <source>
        <dbReference type="ARBA" id="ARBA00023136"/>
    </source>
</evidence>
<organism evidence="9 10">
    <name type="scientific">Nocardioides marmoribigeumensis</name>
    <dbReference type="NCBI Taxonomy" id="433649"/>
    <lineage>
        <taxon>Bacteria</taxon>
        <taxon>Bacillati</taxon>
        <taxon>Actinomycetota</taxon>
        <taxon>Actinomycetes</taxon>
        <taxon>Propionibacteriales</taxon>
        <taxon>Nocardioidaceae</taxon>
        <taxon>Nocardioides</taxon>
    </lineage>
</organism>
<sequence length="865" mass="88051">MSPDPVRLVWRRASAQREVLAVAAAVLLVTVVLVTACGVALRVASQSGIRAGLGRAPAVERVVVVSGNPEDAPGVAAADTAVRRALATAVSPAPARVQRRTVSSSYALRGAAERDRLVLGVYAGVRAHARLTGGDWPGDPDEVAVPRAAASDLGLRVGEALTLVGQDDRSRRLTVSGVWTPTDPESGFWAEDPLGPVGRVDDGGFRTFGPLLLPDDTPDGGVGTLVDPRVSWVSAPALARLSTAELDSVRGRVDALEEDGADDLADALPDPRVVTSLDDVLLALGPSLTAARTSVVVPTLLLLALAVASLVLAARVVAEARAPDVALRESRGHSRAQVLGAAGAEMLAIGAAVLAVGPWLAAPLVRAVVGATGTSGVAISLEPRDWLWAAAAALVGVVLLTRAAGHAGGGDPRTRSGWRRLVPRPREVVEVLVLVLALVAWQQASSDPTARAAAPTLVVLAVLLLAARLLPLLTRVAGGWVGRTRGLLPSVVGWELTRRVEQQRSSLVTTGLAAAVTVLLAGLVTSWAASQDDQAAVTTAARVRVTGLSTAQADDLAQQVGGVVVQRRSAGLPSGTGTVLVVPDRAGEVLEAPVAGSWPGLLARLRPGSDDVPALVSPSVAAQAGDGDTVSLQLADRNVPVRVVGVLPALPTAAPAEPALLVDSRALAAVLGGPPARGLSSDDTEVWTGAGVSAVREAAHRIAPAATVLARDAVADRLRSGPVGTGLLAGSVLALVAAGMLGVLASVSDTATTLRVRRRELASLRAQGLSRQRLVLAVALERGALLVASTLLGAATGWLAVRLFLGRLVLADSGVLPSPPAQAVAPWLLLAGGLALALLALVALAAVAAARVARRPLGTDLRETT</sequence>
<evidence type="ECO:0000313" key="9">
    <source>
        <dbReference type="EMBL" id="MDR7363564.1"/>
    </source>
</evidence>
<feature type="transmembrane region" description="Helical" evidence="7">
    <location>
        <begin position="428"/>
        <end position="444"/>
    </location>
</feature>
<comment type="similarity">
    <text evidence="6">Belongs to the ABC-4 integral membrane protein family.</text>
</comment>
<evidence type="ECO:0000256" key="3">
    <source>
        <dbReference type="ARBA" id="ARBA00022692"/>
    </source>
</evidence>
<keyword evidence="3 7" id="KW-0812">Transmembrane</keyword>
<dbReference type="InterPro" id="IPR003838">
    <property type="entry name" value="ABC3_permease_C"/>
</dbReference>
<keyword evidence="5 7" id="KW-0472">Membrane</keyword>
<feature type="transmembrane region" description="Helical" evidence="7">
    <location>
        <begin position="727"/>
        <end position="748"/>
    </location>
</feature>
<dbReference type="EMBL" id="JAVDYG010000001">
    <property type="protein sequence ID" value="MDR7363564.1"/>
    <property type="molecule type" value="Genomic_DNA"/>
</dbReference>
<evidence type="ECO:0000256" key="2">
    <source>
        <dbReference type="ARBA" id="ARBA00022475"/>
    </source>
</evidence>
<evidence type="ECO:0000313" key="10">
    <source>
        <dbReference type="Proteomes" id="UP001183648"/>
    </source>
</evidence>
<feature type="transmembrane region" description="Helical" evidence="7">
    <location>
        <begin position="338"/>
        <end position="361"/>
    </location>
</feature>
<feature type="transmembrane region" description="Helical" evidence="7">
    <location>
        <begin position="386"/>
        <end position="407"/>
    </location>
</feature>
<dbReference type="Pfam" id="PF02687">
    <property type="entry name" value="FtsX"/>
    <property type="match status" value="1"/>
</dbReference>
<comment type="caution">
    <text evidence="9">The sequence shown here is derived from an EMBL/GenBank/DDBJ whole genome shotgun (WGS) entry which is preliminary data.</text>
</comment>
<name>A0ABU2BYW2_9ACTN</name>
<feature type="transmembrane region" description="Helical" evidence="7">
    <location>
        <begin position="825"/>
        <end position="849"/>
    </location>
</feature>
<keyword evidence="4 7" id="KW-1133">Transmembrane helix</keyword>
<feature type="transmembrane region" description="Helical" evidence="7">
    <location>
        <begin position="295"/>
        <end position="317"/>
    </location>
</feature>
<evidence type="ECO:0000256" key="1">
    <source>
        <dbReference type="ARBA" id="ARBA00004651"/>
    </source>
</evidence>
<keyword evidence="10" id="KW-1185">Reference proteome</keyword>
<accession>A0ABU2BYW2</accession>
<dbReference type="PANTHER" id="PTHR30572">
    <property type="entry name" value="MEMBRANE COMPONENT OF TRANSPORTER-RELATED"/>
    <property type="match status" value="1"/>
</dbReference>
<evidence type="ECO:0000256" key="6">
    <source>
        <dbReference type="ARBA" id="ARBA00038076"/>
    </source>
</evidence>
<dbReference type="Proteomes" id="UP001183648">
    <property type="component" value="Unassembled WGS sequence"/>
</dbReference>
<feature type="domain" description="ABC3 transporter permease C-terminal" evidence="8">
    <location>
        <begin position="747"/>
        <end position="856"/>
    </location>
</feature>
<gene>
    <name evidence="9" type="ORF">J2S63_003117</name>
</gene>
<feature type="transmembrane region" description="Helical" evidence="7">
    <location>
        <begin position="783"/>
        <end position="805"/>
    </location>
</feature>
<dbReference type="RefSeq" id="WP_310304093.1">
    <property type="nucleotide sequence ID" value="NZ_BAAAPS010000003.1"/>
</dbReference>
<feature type="transmembrane region" description="Helical" evidence="7">
    <location>
        <begin position="507"/>
        <end position="529"/>
    </location>
</feature>
<evidence type="ECO:0000256" key="7">
    <source>
        <dbReference type="SAM" id="Phobius"/>
    </source>
</evidence>
<dbReference type="InterPro" id="IPR050250">
    <property type="entry name" value="Macrolide_Exporter_MacB"/>
</dbReference>
<protein>
    <recommendedName>
        <fullName evidence="8">ABC3 transporter permease C-terminal domain-containing protein</fullName>
    </recommendedName>
</protein>
<reference evidence="9 10" key="1">
    <citation type="submission" date="2023-07" db="EMBL/GenBank/DDBJ databases">
        <title>Sequencing the genomes of 1000 actinobacteria strains.</title>
        <authorList>
            <person name="Klenk H.-P."/>
        </authorList>
    </citation>
    <scope>NUCLEOTIDE SEQUENCE [LARGE SCALE GENOMIC DNA]</scope>
    <source>
        <strain evidence="9 10">DSM 19426</strain>
    </source>
</reference>